<sequence>ALHFKDPVLNGSHSSFRPTRYVSNLSFAWASLFSILQRTCPWNSSQDVSPLTTKR</sequence>
<dbReference type="EMBL" id="HACA01029092">
    <property type="protein sequence ID" value="CDW46453.1"/>
    <property type="molecule type" value="Transcribed_RNA"/>
</dbReference>
<reference evidence="1" key="1">
    <citation type="submission" date="2014-05" db="EMBL/GenBank/DDBJ databases">
        <authorList>
            <person name="Chronopoulou M."/>
        </authorList>
    </citation>
    <scope>NUCLEOTIDE SEQUENCE</scope>
    <source>
        <tissue evidence="1">Whole organism</tissue>
    </source>
</reference>
<evidence type="ECO:0000313" key="1">
    <source>
        <dbReference type="EMBL" id="CDW46453.1"/>
    </source>
</evidence>
<organism evidence="1">
    <name type="scientific">Lepeophtheirus salmonis</name>
    <name type="common">Salmon louse</name>
    <name type="synonym">Caligus salmonis</name>
    <dbReference type="NCBI Taxonomy" id="72036"/>
    <lineage>
        <taxon>Eukaryota</taxon>
        <taxon>Metazoa</taxon>
        <taxon>Ecdysozoa</taxon>
        <taxon>Arthropoda</taxon>
        <taxon>Crustacea</taxon>
        <taxon>Multicrustacea</taxon>
        <taxon>Hexanauplia</taxon>
        <taxon>Copepoda</taxon>
        <taxon>Siphonostomatoida</taxon>
        <taxon>Caligidae</taxon>
        <taxon>Lepeophtheirus</taxon>
    </lineage>
</organism>
<name>A0A0K2V7D8_LEPSM</name>
<accession>A0A0K2V7D8</accession>
<feature type="non-terminal residue" evidence="1">
    <location>
        <position position="1"/>
    </location>
</feature>
<protein>
    <submittedName>
        <fullName evidence="1">Uncharacterized protein</fullName>
    </submittedName>
</protein>
<proteinExistence type="predicted"/>
<dbReference type="AlphaFoldDB" id="A0A0K2V7D8"/>